<comment type="caution">
    <text evidence="1">The sequence shown here is derived from an EMBL/GenBank/DDBJ whole genome shotgun (WGS) entry which is preliminary data.</text>
</comment>
<name>A0ACB8ZXR8_ARCLA</name>
<gene>
    <name evidence="1" type="ORF">L6452_28237</name>
</gene>
<dbReference type="EMBL" id="CM042055">
    <property type="protein sequence ID" value="KAI3702499.1"/>
    <property type="molecule type" value="Genomic_DNA"/>
</dbReference>
<reference evidence="1 2" key="2">
    <citation type="journal article" date="2022" name="Mol. Ecol. Resour.">
        <title>The genomes of chicory, endive, great burdock and yacon provide insights into Asteraceae paleo-polyploidization history and plant inulin production.</title>
        <authorList>
            <person name="Fan W."/>
            <person name="Wang S."/>
            <person name="Wang H."/>
            <person name="Wang A."/>
            <person name="Jiang F."/>
            <person name="Liu H."/>
            <person name="Zhao H."/>
            <person name="Xu D."/>
            <person name="Zhang Y."/>
        </authorList>
    </citation>
    <scope>NUCLEOTIDE SEQUENCE [LARGE SCALE GENOMIC DNA]</scope>
    <source>
        <strain evidence="2">cv. Niubang</strain>
    </source>
</reference>
<proteinExistence type="predicted"/>
<protein>
    <submittedName>
        <fullName evidence="1">Uncharacterized protein</fullName>
    </submittedName>
</protein>
<evidence type="ECO:0000313" key="1">
    <source>
        <dbReference type="EMBL" id="KAI3702499.1"/>
    </source>
</evidence>
<sequence>MASSSMSSRGSGSWTVKQNKDFEEALAVFDKDTPDRWHNIAKAVGGKTAEEVKRHYEILLEDLKIIESGQVPFPDYTTATKRA</sequence>
<keyword evidence="2" id="KW-1185">Reference proteome</keyword>
<dbReference type="Proteomes" id="UP001055879">
    <property type="component" value="Linkage Group LG09"/>
</dbReference>
<reference evidence="2" key="1">
    <citation type="journal article" date="2022" name="Mol. Ecol. Resour.">
        <title>The genomes of chicory, endive, great burdock and yacon provide insights into Asteraceae palaeo-polyploidization history and plant inulin production.</title>
        <authorList>
            <person name="Fan W."/>
            <person name="Wang S."/>
            <person name="Wang H."/>
            <person name="Wang A."/>
            <person name="Jiang F."/>
            <person name="Liu H."/>
            <person name="Zhao H."/>
            <person name="Xu D."/>
            <person name="Zhang Y."/>
        </authorList>
    </citation>
    <scope>NUCLEOTIDE SEQUENCE [LARGE SCALE GENOMIC DNA]</scope>
    <source>
        <strain evidence="2">cv. Niubang</strain>
    </source>
</reference>
<accession>A0ACB8ZXR8</accession>
<evidence type="ECO:0000313" key="2">
    <source>
        <dbReference type="Proteomes" id="UP001055879"/>
    </source>
</evidence>
<organism evidence="1 2">
    <name type="scientific">Arctium lappa</name>
    <name type="common">Greater burdock</name>
    <name type="synonym">Lappa major</name>
    <dbReference type="NCBI Taxonomy" id="4217"/>
    <lineage>
        <taxon>Eukaryota</taxon>
        <taxon>Viridiplantae</taxon>
        <taxon>Streptophyta</taxon>
        <taxon>Embryophyta</taxon>
        <taxon>Tracheophyta</taxon>
        <taxon>Spermatophyta</taxon>
        <taxon>Magnoliopsida</taxon>
        <taxon>eudicotyledons</taxon>
        <taxon>Gunneridae</taxon>
        <taxon>Pentapetalae</taxon>
        <taxon>asterids</taxon>
        <taxon>campanulids</taxon>
        <taxon>Asterales</taxon>
        <taxon>Asteraceae</taxon>
        <taxon>Carduoideae</taxon>
        <taxon>Cardueae</taxon>
        <taxon>Arctiinae</taxon>
        <taxon>Arctium</taxon>
    </lineage>
</organism>